<accession>A0A5S6QV56</accession>
<organism evidence="2 3">
    <name type="scientific">Trichuris muris</name>
    <name type="common">Mouse whipworm</name>
    <dbReference type="NCBI Taxonomy" id="70415"/>
    <lineage>
        <taxon>Eukaryota</taxon>
        <taxon>Metazoa</taxon>
        <taxon>Ecdysozoa</taxon>
        <taxon>Nematoda</taxon>
        <taxon>Enoplea</taxon>
        <taxon>Dorylaimia</taxon>
        <taxon>Trichinellida</taxon>
        <taxon>Trichuridae</taxon>
        <taxon>Trichuris</taxon>
    </lineage>
</organism>
<sequence length="150" mass="16266">MQGAVASLQLGKGVGGEAAAPKRGSVARPQLQKGVGGQGVGAARCKQEHFNGPNSSISWNEVCLRGLPACLFLQYGFTVPRKCCVDATVRGITRKDVAQKCNPDGNAMGLDSKKISRQRRRTFQKAINFDILQAFQMRCTLSTFRVPLRI</sequence>
<dbReference type="AlphaFoldDB" id="A0A5S6QV56"/>
<evidence type="ECO:0000313" key="3">
    <source>
        <dbReference type="WBParaSite" id="TMUE_3000010782.1"/>
    </source>
</evidence>
<evidence type="ECO:0000313" key="2">
    <source>
        <dbReference type="Proteomes" id="UP000046395"/>
    </source>
</evidence>
<protein>
    <submittedName>
        <fullName evidence="3">Uncharacterized protein</fullName>
    </submittedName>
</protein>
<evidence type="ECO:0000256" key="1">
    <source>
        <dbReference type="SAM" id="MobiDB-lite"/>
    </source>
</evidence>
<name>A0A5S6QV56_TRIMR</name>
<dbReference type="Proteomes" id="UP000046395">
    <property type="component" value="Unassembled WGS sequence"/>
</dbReference>
<proteinExistence type="predicted"/>
<dbReference type="WBParaSite" id="TMUE_3000010782.1">
    <property type="protein sequence ID" value="TMUE_3000010782.1"/>
    <property type="gene ID" value="WBGene00286622"/>
</dbReference>
<keyword evidence="2" id="KW-1185">Reference proteome</keyword>
<feature type="region of interest" description="Disordered" evidence="1">
    <location>
        <begin position="15"/>
        <end position="35"/>
    </location>
</feature>
<reference evidence="3" key="1">
    <citation type="submission" date="2019-12" db="UniProtKB">
        <authorList>
            <consortium name="WormBaseParasite"/>
        </authorList>
    </citation>
    <scope>IDENTIFICATION</scope>
</reference>